<accession>A0AAN9TNA2</accession>
<dbReference type="EMBL" id="JBBCAQ010000018">
    <property type="protein sequence ID" value="KAK7595355.1"/>
    <property type="molecule type" value="Genomic_DNA"/>
</dbReference>
<organism evidence="1 2">
    <name type="scientific">Parthenolecanium corni</name>
    <dbReference type="NCBI Taxonomy" id="536013"/>
    <lineage>
        <taxon>Eukaryota</taxon>
        <taxon>Metazoa</taxon>
        <taxon>Ecdysozoa</taxon>
        <taxon>Arthropoda</taxon>
        <taxon>Hexapoda</taxon>
        <taxon>Insecta</taxon>
        <taxon>Pterygota</taxon>
        <taxon>Neoptera</taxon>
        <taxon>Paraneoptera</taxon>
        <taxon>Hemiptera</taxon>
        <taxon>Sternorrhyncha</taxon>
        <taxon>Coccoidea</taxon>
        <taxon>Coccidae</taxon>
        <taxon>Parthenolecanium</taxon>
    </lineage>
</organism>
<evidence type="ECO:0000313" key="1">
    <source>
        <dbReference type="EMBL" id="KAK7595355.1"/>
    </source>
</evidence>
<sequence>MQLPRRVQLQLFRRSPIAIRYPVATDDLESIIRNDFDNACTRDRLPCRYVCALRRLVHARIRTWYEPKHFAYRRLSVDRRAALLAYSRSADSYFSVYAVLAATLLRLKRNATQPSATATDAEG</sequence>
<proteinExistence type="predicted"/>
<keyword evidence="2" id="KW-1185">Reference proteome</keyword>
<dbReference type="Proteomes" id="UP001367676">
    <property type="component" value="Unassembled WGS sequence"/>
</dbReference>
<evidence type="ECO:0000313" key="2">
    <source>
        <dbReference type="Proteomes" id="UP001367676"/>
    </source>
</evidence>
<protein>
    <submittedName>
        <fullName evidence="1">Uncharacterized protein</fullName>
    </submittedName>
</protein>
<name>A0AAN9TNA2_9HEMI</name>
<comment type="caution">
    <text evidence="1">The sequence shown here is derived from an EMBL/GenBank/DDBJ whole genome shotgun (WGS) entry which is preliminary data.</text>
</comment>
<dbReference type="AlphaFoldDB" id="A0AAN9TNA2"/>
<gene>
    <name evidence="1" type="ORF">V9T40_013180</name>
</gene>
<reference evidence="1 2" key="1">
    <citation type="submission" date="2024-03" db="EMBL/GenBank/DDBJ databases">
        <title>Adaptation during the transition from Ophiocordyceps entomopathogen to insect associate is accompanied by gene loss and intensified selection.</title>
        <authorList>
            <person name="Ward C.M."/>
            <person name="Onetto C.A."/>
            <person name="Borneman A.R."/>
        </authorList>
    </citation>
    <scope>NUCLEOTIDE SEQUENCE [LARGE SCALE GENOMIC DNA]</scope>
    <source>
        <strain evidence="1">AWRI1</strain>
        <tissue evidence="1">Single Adult Female</tissue>
    </source>
</reference>